<dbReference type="STRING" id="76193.A0A0N1IJU3"/>
<organism evidence="2 3">
    <name type="scientific">Papilio machaon</name>
    <name type="common">Old World swallowtail butterfly</name>
    <dbReference type="NCBI Taxonomy" id="76193"/>
    <lineage>
        <taxon>Eukaryota</taxon>
        <taxon>Metazoa</taxon>
        <taxon>Ecdysozoa</taxon>
        <taxon>Arthropoda</taxon>
        <taxon>Hexapoda</taxon>
        <taxon>Insecta</taxon>
        <taxon>Pterygota</taxon>
        <taxon>Neoptera</taxon>
        <taxon>Endopterygota</taxon>
        <taxon>Lepidoptera</taxon>
        <taxon>Glossata</taxon>
        <taxon>Ditrysia</taxon>
        <taxon>Papilionoidea</taxon>
        <taxon>Papilionidae</taxon>
        <taxon>Papilioninae</taxon>
        <taxon>Papilio</taxon>
    </lineage>
</organism>
<reference evidence="2 3" key="1">
    <citation type="journal article" date="2015" name="Nat. Commun.">
        <title>Outbred genome sequencing and CRISPR/Cas9 gene editing in butterflies.</title>
        <authorList>
            <person name="Li X."/>
            <person name="Fan D."/>
            <person name="Zhang W."/>
            <person name="Liu G."/>
            <person name="Zhang L."/>
            <person name="Zhao L."/>
            <person name="Fang X."/>
            <person name="Chen L."/>
            <person name="Dong Y."/>
            <person name="Chen Y."/>
            <person name="Ding Y."/>
            <person name="Zhao R."/>
            <person name="Feng M."/>
            <person name="Zhu Y."/>
            <person name="Feng Y."/>
            <person name="Jiang X."/>
            <person name="Zhu D."/>
            <person name="Xiang H."/>
            <person name="Feng X."/>
            <person name="Li S."/>
            <person name="Wang J."/>
            <person name="Zhang G."/>
            <person name="Kronforst M.R."/>
            <person name="Wang W."/>
        </authorList>
    </citation>
    <scope>NUCLEOTIDE SEQUENCE [LARGE SCALE GENOMIC DNA]</scope>
    <source>
        <strain evidence="2">Ya'a_city_454_Pm</strain>
        <tissue evidence="2">Whole body</tissue>
    </source>
</reference>
<comment type="caution">
    <text evidence="2">The sequence shown here is derived from an EMBL/GenBank/DDBJ whole genome shotgun (WGS) entry which is preliminary data.</text>
</comment>
<evidence type="ECO:0000313" key="3">
    <source>
        <dbReference type="Proteomes" id="UP000053240"/>
    </source>
</evidence>
<keyword evidence="3" id="KW-1185">Reference proteome</keyword>
<gene>
    <name evidence="2" type="ORF">RR48_00992</name>
</gene>
<sequence length="185" mass="20864">MLFYRASLLFEHEMKETRPKQENAEQHNDSDDDHSENDPSEKAPLMGSTMSLSQAKKPEIVSNLPKVTFDDKEEPTDKDDKVVASQPVKRRSSQDSQVVLSVLEDVKRIKVNNAKETNGALPQPSIYPHLSDIETDQSNSQEEYSDCGGSSAKTLYEKSKCNGSIAKSQRAATFFDRVRNQIWQL</sequence>
<accession>A0A0N1IJU3</accession>
<name>A0A0N1IJU3_PAPMA</name>
<dbReference type="AlphaFoldDB" id="A0A0N1IJU3"/>
<feature type="region of interest" description="Disordered" evidence="1">
    <location>
        <begin position="11"/>
        <end position="96"/>
    </location>
</feature>
<dbReference type="Proteomes" id="UP000053240">
    <property type="component" value="Unassembled WGS sequence"/>
</dbReference>
<protein>
    <submittedName>
        <fullName evidence="2">Uncharacterized protein</fullName>
    </submittedName>
</protein>
<evidence type="ECO:0000256" key="1">
    <source>
        <dbReference type="SAM" id="MobiDB-lite"/>
    </source>
</evidence>
<feature type="compositionally biased region" description="Basic and acidic residues" evidence="1">
    <location>
        <begin position="11"/>
        <end position="29"/>
    </location>
</feature>
<dbReference type="EMBL" id="LADJ01044463">
    <property type="protein sequence ID" value="KPJ21418.1"/>
    <property type="molecule type" value="Genomic_DNA"/>
</dbReference>
<dbReference type="InParanoid" id="A0A0N1IJU3"/>
<proteinExistence type="predicted"/>
<evidence type="ECO:0000313" key="2">
    <source>
        <dbReference type="EMBL" id="KPJ21418.1"/>
    </source>
</evidence>